<keyword evidence="4" id="KW-0808">Transferase</keyword>
<evidence type="ECO:0000259" key="7">
    <source>
        <dbReference type="Pfam" id="PF00266"/>
    </source>
</evidence>
<evidence type="ECO:0000256" key="5">
    <source>
        <dbReference type="ARBA" id="ARBA00022898"/>
    </source>
</evidence>
<dbReference type="InterPro" id="IPR016454">
    <property type="entry name" value="Cysteine_dSase"/>
</dbReference>
<dbReference type="EC" id="2.8.1.7" evidence="3"/>
<comment type="catalytic activity">
    <reaction evidence="6">
        <text>(sulfur carrier)-H + L-cysteine = (sulfur carrier)-SH + L-alanine</text>
        <dbReference type="Rhea" id="RHEA:43892"/>
        <dbReference type="Rhea" id="RHEA-COMP:14737"/>
        <dbReference type="Rhea" id="RHEA-COMP:14739"/>
        <dbReference type="ChEBI" id="CHEBI:29917"/>
        <dbReference type="ChEBI" id="CHEBI:35235"/>
        <dbReference type="ChEBI" id="CHEBI:57972"/>
        <dbReference type="ChEBI" id="CHEBI:64428"/>
        <dbReference type="EC" id="2.8.1.7"/>
    </reaction>
</comment>
<evidence type="ECO:0000313" key="8">
    <source>
        <dbReference type="EMBL" id="MFC6724269.1"/>
    </source>
</evidence>
<dbReference type="SUPFAM" id="SSF53383">
    <property type="entry name" value="PLP-dependent transferases"/>
    <property type="match status" value="1"/>
</dbReference>
<evidence type="ECO:0000256" key="4">
    <source>
        <dbReference type="ARBA" id="ARBA00022679"/>
    </source>
</evidence>
<dbReference type="AlphaFoldDB" id="A0ABD5RXW2"/>
<dbReference type="PANTHER" id="PTHR43586:SF8">
    <property type="entry name" value="CYSTEINE DESULFURASE 1, CHLOROPLASTIC"/>
    <property type="match status" value="1"/>
</dbReference>
<dbReference type="InterPro" id="IPR015424">
    <property type="entry name" value="PyrdxlP-dep_Trfase"/>
</dbReference>
<dbReference type="GO" id="GO:0031071">
    <property type="term" value="F:cysteine desulfurase activity"/>
    <property type="evidence" value="ECO:0007669"/>
    <property type="project" value="UniProtKB-EC"/>
</dbReference>
<dbReference type="GO" id="GO:0008483">
    <property type="term" value="F:transaminase activity"/>
    <property type="evidence" value="ECO:0007669"/>
    <property type="project" value="UniProtKB-KW"/>
</dbReference>
<reference evidence="8 9" key="1">
    <citation type="journal article" date="2019" name="Int. J. Syst. Evol. Microbiol.">
        <title>The Global Catalogue of Microorganisms (GCM) 10K type strain sequencing project: providing services to taxonomists for standard genome sequencing and annotation.</title>
        <authorList>
            <consortium name="The Broad Institute Genomics Platform"/>
            <consortium name="The Broad Institute Genome Sequencing Center for Infectious Disease"/>
            <person name="Wu L."/>
            <person name="Ma J."/>
        </authorList>
    </citation>
    <scope>NUCLEOTIDE SEQUENCE [LARGE SCALE GENOMIC DNA]</scope>
    <source>
        <strain evidence="8 9">NBRC 111368</strain>
    </source>
</reference>
<evidence type="ECO:0000256" key="3">
    <source>
        <dbReference type="ARBA" id="ARBA00012239"/>
    </source>
</evidence>
<dbReference type="EMBL" id="JBHSWU010000136">
    <property type="protein sequence ID" value="MFC6724269.1"/>
    <property type="molecule type" value="Genomic_DNA"/>
</dbReference>
<feature type="domain" description="Aminotransferase class V" evidence="7">
    <location>
        <begin position="43"/>
        <end position="415"/>
    </location>
</feature>
<evidence type="ECO:0000256" key="1">
    <source>
        <dbReference type="ARBA" id="ARBA00001933"/>
    </source>
</evidence>
<keyword evidence="5" id="KW-0663">Pyridoxal phosphate</keyword>
<sequence>METQESYPLDVESIREDFPILDRKVGGDANAPGEGPDDDVPLVYLDNAATSQTPKRVVESLVDYYYGYNANVHRGIHHLSQEASVAYEEAHDRVAEFVGASGGREEIVFTKNTTEAENLVANSWGLEALGPGDSVVLTEMEHHASLVTWQQTAKKTGAEVRYIPVDDDGRLDMDRAAELIDDSTEMVSAVHVSNTLGTVNPVAELADLAHEQDAFVFVDAAQSVPNRPVDVEAIDADFFAFSAHKMCGPTGVGALYGKRHLLEEMEPHLYGGGHVRKVTFEDATWEELPWKFEAGTPNIADGIAFAEAIDYLDEIGMERVRRHEELLAEYAYDRLAEFDDIEIYGPPAGADRGGLVSFNLDGVHSHDLSTILSERGVAVRAGDHCTQPLHDKLGVPASTRASFYLYNTREEIDALVEGVDEARELFA</sequence>
<accession>A0ABD5RXW2</accession>
<keyword evidence="8" id="KW-0032">Aminotransferase</keyword>
<keyword evidence="9" id="KW-1185">Reference proteome</keyword>
<evidence type="ECO:0000256" key="2">
    <source>
        <dbReference type="ARBA" id="ARBA00010447"/>
    </source>
</evidence>
<dbReference type="InterPro" id="IPR010970">
    <property type="entry name" value="Cys_dSase_SufS"/>
</dbReference>
<dbReference type="NCBIfam" id="TIGR01979">
    <property type="entry name" value="sufS"/>
    <property type="match status" value="1"/>
</dbReference>
<protein>
    <recommendedName>
        <fullName evidence="3">cysteine desulfurase</fullName>
        <ecNumber evidence="3">2.8.1.7</ecNumber>
    </recommendedName>
</protein>
<organism evidence="8 9">
    <name type="scientific">Halobium palmae</name>
    <dbReference type="NCBI Taxonomy" id="1776492"/>
    <lineage>
        <taxon>Archaea</taxon>
        <taxon>Methanobacteriati</taxon>
        <taxon>Methanobacteriota</taxon>
        <taxon>Stenosarchaea group</taxon>
        <taxon>Halobacteria</taxon>
        <taxon>Halobacteriales</taxon>
        <taxon>Haloferacaceae</taxon>
        <taxon>Halobium</taxon>
    </lineage>
</organism>
<dbReference type="InterPro" id="IPR015422">
    <property type="entry name" value="PyrdxlP-dep_Trfase_small"/>
</dbReference>
<dbReference type="PIRSF" id="PIRSF005572">
    <property type="entry name" value="NifS"/>
    <property type="match status" value="1"/>
</dbReference>
<dbReference type="PANTHER" id="PTHR43586">
    <property type="entry name" value="CYSTEINE DESULFURASE"/>
    <property type="match status" value="1"/>
</dbReference>
<dbReference type="Proteomes" id="UP001596328">
    <property type="component" value="Unassembled WGS sequence"/>
</dbReference>
<dbReference type="InterPro" id="IPR000192">
    <property type="entry name" value="Aminotrans_V_dom"/>
</dbReference>
<dbReference type="InterPro" id="IPR015421">
    <property type="entry name" value="PyrdxlP-dep_Trfase_major"/>
</dbReference>
<evidence type="ECO:0000313" key="9">
    <source>
        <dbReference type="Proteomes" id="UP001596328"/>
    </source>
</evidence>
<comment type="caution">
    <text evidence="8">The sequence shown here is derived from an EMBL/GenBank/DDBJ whole genome shotgun (WGS) entry which is preliminary data.</text>
</comment>
<proteinExistence type="inferred from homology"/>
<gene>
    <name evidence="8" type="ORF">ACFQE1_07755</name>
</gene>
<dbReference type="CDD" id="cd06453">
    <property type="entry name" value="SufS_like"/>
    <property type="match status" value="1"/>
</dbReference>
<name>A0ABD5RXW2_9EURY</name>
<dbReference type="Pfam" id="PF00266">
    <property type="entry name" value="Aminotran_5"/>
    <property type="match status" value="1"/>
</dbReference>
<comment type="similarity">
    <text evidence="2">Belongs to the class-V pyridoxal-phosphate-dependent aminotransferase family. Csd subfamily.</text>
</comment>
<dbReference type="Gene3D" id="3.40.640.10">
    <property type="entry name" value="Type I PLP-dependent aspartate aminotransferase-like (Major domain)"/>
    <property type="match status" value="1"/>
</dbReference>
<evidence type="ECO:0000256" key="6">
    <source>
        <dbReference type="ARBA" id="ARBA00050776"/>
    </source>
</evidence>
<comment type="cofactor">
    <cofactor evidence="1">
        <name>pyridoxal 5'-phosphate</name>
        <dbReference type="ChEBI" id="CHEBI:597326"/>
    </cofactor>
</comment>
<dbReference type="Gene3D" id="3.90.1150.10">
    <property type="entry name" value="Aspartate Aminotransferase, domain 1"/>
    <property type="match status" value="1"/>
</dbReference>